<proteinExistence type="predicted"/>
<gene>
    <name evidence="1" type="ORF">ERS852574_02449</name>
</gene>
<organism evidence="1 2">
    <name type="scientific">Coprococcus comes</name>
    <dbReference type="NCBI Taxonomy" id="410072"/>
    <lineage>
        <taxon>Bacteria</taxon>
        <taxon>Bacillati</taxon>
        <taxon>Bacillota</taxon>
        <taxon>Clostridia</taxon>
        <taxon>Lachnospirales</taxon>
        <taxon>Lachnospiraceae</taxon>
        <taxon>Coprococcus</taxon>
    </lineage>
</organism>
<evidence type="ECO:0000313" key="1">
    <source>
        <dbReference type="EMBL" id="CUN06135.1"/>
    </source>
</evidence>
<reference evidence="1 2" key="1">
    <citation type="submission" date="2015-09" db="EMBL/GenBank/DDBJ databases">
        <authorList>
            <consortium name="Pathogen Informatics"/>
        </authorList>
    </citation>
    <scope>NUCLEOTIDE SEQUENCE [LARGE SCALE GENOMIC DNA]</scope>
    <source>
        <strain evidence="1 2">2789STDY5834962</strain>
    </source>
</reference>
<protein>
    <recommendedName>
        <fullName evidence="3">DUF4145 domain-containing protein</fullName>
    </recommendedName>
</protein>
<dbReference type="Proteomes" id="UP000095727">
    <property type="component" value="Unassembled WGS sequence"/>
</dbReference>
<accession>A0A173TWC3</accession>
<sequence>MKYLINTTYLSDSQKRNENVELSSSCPCCGVSLFPDLLYAVCVDHDDMEEDIVYTFNHCQNCDECFISKHPFDEENGDGFIYASSSPVKSCEQNFSEAITSLSPNFVSIYKQAALAESLGLDQICGIGYRKAIEFLVKDYTIHKSPNSKDAILKATLGSCISNYIKDDRLTTLARAATWLGNDETHYVRQHPDYTLKELKAFADAFITFIDADLAYEAALKLVTP</sequence>
<dbReference type="AlphaFoldDB" id="A0A173TWC3"/>
<name>A0A173TWC3_9FIRM</name>
<dbReference type="EMBL" id="CYXR01000019">
    <property type="protein sequence ID" value="CUN06135.1"/>
    <property type="molecule type" value="Genomic_DNA"/>
</dbReference>
<evidence type="ECO:0000313" key="2">
    <source>
        <dbReference type="Proteomes" id="UP000095727"/>
    </source>
</evidence>
<dbReference type="RefSeq" id="WP_055157714.1">
    <property type="nucleotide sequence ID" value="NZ_CYXR01000019.1"/>
</dbReference>
<evidence type="ECO:0008006" key="3">
    <source>
        <dbReference type="Google" id="ProtNLM"/>
    </source>
</evidence>